<dbReference type="EMBL" id="JACOSL010000004">
    <property type="protein sequence ID" value="MBI1755634.1"/>
    <property type="molecule type" value="Genomic_DNA"/>
</dbReference>
<comment type="caution">
    <text evidence="1">The sequence shown here is derived from an EMBL/GenBank/DDBJ whole genome shotgun (WGS) entry which is preliminary data.</text>
</comment>
<dbReference type="AlphaFoldDB" id="A0A931LT10"/>
<reference evidence="1" key="1">
    <citation type="submission" date="2020-07" db="EMBL/GenBank/DDBJ databases">
        <title>Huge and variable diversity of episymbiotic CPR bacteria and DPANN archaea in groundwater ecosystems.</title>
        <authorList>
            <person name="He C.Y."/>
            <person name="Keren R."/>
            <person name="Whittaker M."/>
            <person name="Farag I.F."/>
            <person name="Doudna J."/>
            <person name="Cate J.H.D."/>
            <person name="Banfield J.F."/>
        </authorList>
    </citation>
    <scope>NUCLEOTIDE SEQUENCE</scope>
    <source>
        <strain evidence="1">NC_groundwater_17_Pr7_B-0.1um_64_12</strain>
    </source>
</reference>
<dbReference type="Proteomes" id="UP000727962">
    <property type="component" value="Unassembled WGS sequence"/>
</dbReference>
<sequence length="106" mass="12065">MNDAFKVALLPSATKVWEALAKSDPIRYRKVGLCLYKLGQDPRHPSLRSMRFRSLDTVHGEPIWQSYVESKTPACRVFWHYGPDKSEITVVAITPHPCAARAQRLT</sequence>
<proteinExistence type="predicted"/>
<protein>
    <submittedName>
        <fullName evidence="1">Uncharacterized protein</fullName>
    </submittedName>
</protein>
<evidence type="ECO:0000313" key="2">
    <source>
        <dbReference type="Proteomes" id="UP000727962"/>
    </source>
</evidence>
<gene>
    <name evidence="1" type="ORF">HYR64_00825</name>
</gene>
<name>A0A931LT10_FIMGI</name>
<accession>A0A931LT10</accession>
<organism evidence="1 2">
    <name type="scientific">Fimbriimonas ginsengisoli</name>
    <dbReference type="NCBI Taxonomy" id="1005039"/>
    <lineage>
        <taxon>Bacteria</taxon>
        <taxon>Bacillati</taxon>
        <taxon>Armatimonadota</taxon>
        <taxon>Fimbriimonadia</taxon>
        <taxon>Fimbriimonadales</taxon>
        <taxon>Fimbriimonadaceae</taxon>
        <taxon>Fimbriimonas</taxon>
    </lineage>
</organism>
<evidence type="ECO:0000313" key="1">
    <source>
        <dbReference type="EMBL" id="MBI1755634.1"/>
    </source>
</evidence>